<keyword evidence="2" id="KW-1185">Reference proteome</keyword>
<evidence type="ECO:0000313" key="1">
    <source>
        <dbReference type="EMBL" id="GAA2638322.1"/>
    </source>
</evidence>
<dbReference type="Proteomes" id="UP001501447">
    <property type="component" value="Unassembled WGS sequence"/>
</dbReference>
<name>A0ABN3QY10_9ACTN</name>
<comment type="caution">
    <text evidence="1">The sequence shown here is derived from an EMBL/GenBank/DDBJ whole genome shotgun (WGS) entry which is preliminary data.</text>
</comment>
<protein>
    <submittedName>
        <fullName evidence="1">Uncharacterized protein</fullName>
    </submittedName>
</protein>
<gene>
    <name evidence="1" type="ORF">GCM10009863_63930</name>
</gene>
<organism evidence="1 2">
    <name type="scientific">Streptomyces axinellae</name>
    <dbReference type="NCBI Taxonomy" id="552788"/>
    <lineage>
        <taxon>Bacteria</taxon>
        <taxon>Bacillati</taxon>
        <taxon>Actinomycetota</taxon>
        <taxon>Actinomycetes</taxon>
        <taxon>Kitasatosporales</taxon>
        <taxon>Streptomycetaceae</taxon>
        <taxon>Streptomyces</taxon>
    </lineage>
</organism>
<accession>A0ABN3QY10</accession>
<reference evidence="1 2" key="1">
    <citation type="journal article" date="2019" name="Int. J. Syst. Evol. Microbiol.">
        <title>The Global Catalogue of Microorganisms (GCM) 10K type strain sequencing project: providing services to taxonomists for standard genome sequencing and annotation.</title>
        <authorList>
            <consortium name="The Broad Institute Genomics Platform"/>
            <consortium name="The Broad Institute Genome Sequencing Center for Infectious Disease"/>
            <person name="Wu L."/>
            <person name="Ma J."/>
        </authorList>
    </citation>
    <scope>NUCLEOTIDE SEQUENCE [LARGE SCALE GENOMIC DNA]</scope>
    <source>
        <strain evidence="1 2">JCM 16373</strain>
    </source>
</reference>
<sequence length="63" mass="6902">MLLAGWPQRLGPADWAVFKPRRGAFSRTCLEELLTELGAHTPVFAGCDLPNPQQQCDLPAGRP</sequence>
<evidence type="ECO:0000313" key="2">
    <source>
        <dbReference type="Proteomes" id="UP001501447"/>
    </source>
</evidence>
<proteinExistence type="predicted"/>
<dbReference type="EMBL" id="BAAARJ010000032">
    <property type="protein sequence ID" value="GAA2638322.1"/>
    <property type="molecule type" value="Genomic_DNA"/>
</dbReference>